<comment type="caution">
    <text evidence="2">The sequence shown here is derived from an EMBL/GenBank/DDBJ whole genome shotgun (WGS) entry which is preliminary data.</text>
</comment>
<proteinExistence type="predicted"/>
<dbReference type="EMBL" id="QEAO01000004">
    <property type="protein sequence ID" value="TPX36538.1"/>
    <property type="molecule type" value="Genomic_DNA"/>
</dbReference>
<dbReference type="Proteomes" id="UP000319731">
    <property type="component" value="Unassembled WGS sequence"/>
</dbReference>
<name>A0A507CB10_9FUNG</name>
<accession>A0A507CB10</accession>
<dbReference type="OrthoDB" id="2399191at2759"/>
<protein>
    <submittedName>
        <fullName evidence="2">Uncharacterized protein</fullName>
    </submittedName>
</protein>
<organism evidence="2 3">
    <name type="scientific">Synchytrium microbalum</name>
    <dbReference type="NCBI Taxonomy" id="1806994"/>
    <lineage>
        <taxon>Eukaryota</taxon>
        <taxon>Fungi</taxon>
        <taxon>Fungi incertae sedis</taxon>
        <taxon>Chytridiomycota</taxon>
        <taxon>Chytridiomycota incertae sedis</taxon>
        <taxon>Chytridiomycetes</taxon>
        <taxon>Synchytriales</taxon>
        <taxon>Synchytriaceae</taxon>
        <taxon>Synchytrium</taxon>
    </lineage>
</organism>
<evidence type="ECO:0000256" key="1">
    <source>
        <dbReference type="SAM" id="SignalP"/>
    </source>
</evidence>
<dbReference type="AlphaFoldDB" id="A0A507CB10"/>
<evidence type="ECO:0000313" key="2">
    <source>
        <dbReference type="EMBL" id="TPX36538.1"/>
    </source>
</evidence>
<dbReference type="RefSeq" id="XP_031026752.1">
    <property type="nucleotide sequence ID" value="XM_031167324.1"/>
</dbReference>
<dbReference type="GeneID" id="42002621"/>
<feature type="signal peptide" evidence="1">
    <location>
        <begin position="1"/>
        <end position="21"/>
    </location>
</feature>
<feature type="chain" id="PRO_5021336708" evidence="1">
    <location>
        <begin position="22"/>
        <end position="407"/>
    </location>
</feature>
<gene>
    <name evidence="2" type="ORF">SmJEL517_g01396</name>
</gene>
<evidence type="ECO:0000313" key="3">
    <source>
        <dbReference type="Proteomes" id="UP000319731"/>
    </source>
</evidence>
<sequence length="407" mass="43787">MSRIVTVLFTILACHGALVHGAICTITLPPNFLTEKGLATPFRTSGCSQTVPDEQVFAEATIVNAITGKVSIYNPVIADKNMNTHIPIIPNLHFGDVVGLWFGANSEGIILKPSNKDDPSFALCVQGDGKTNFGQMAFCNAAAFFIAAKIAIKTGQLSIPPLGTSPKTNKPCYTVRSFEVIDQDQSDNVVTEYIVAFRKGGASEIAQFSQANMKYYQSQQDAGKVKNFTEIMNGSDNRLVSKALASALGCKPFQARDQADPGAVRPSLALNELFASKHEGEYGTVALVPQDDPMVVDGNGNADLKKLNLYRTGVDQPLQSKLNPQSAIDYCNNMLSITAPSIKANKAFYQAAPSVDPNAANNLWTFMGQRFQASFVNLNCTGLLGVTQDPIEVVADGDVTVDLKFNF</sequence>
<reference evidence="2 3" key="1">
    <citation type="journal article" date="2019" name="Sci. Rep.">
        <title>Comparative genomics of chytrid fungi reveal insights into the obligate biotrophic and pathogenic lifestyle of Synchytrium endobioticum.</title>
        <authorList>
            <person name="van de Vossenberg B.T.L.H."/>
            <person name="Warris S."/>
            <person name="Nguyen H.D.T."/>
            <person name="van Gent-Pelzer M.P.E."/>
            <person name="Joly D.L."/>
            <person name="van de Geest H.C."/>
            <person name="Bonants P.J.M."/>
            <person name="Smith D.S."/>
            <person name="Levesque C.A."/>
            <person name="van der Lee T.A.J."/>
        </authorList>
    </citation>
    <scope>NUCLEOTIDE SEQUENCE [LARGE SCALE GENOMIC DNA]</scope>
    <source>
        <strain evidence="2 3">JEL517</strain>
    </source>
</reference>
<keyword evidence="3" id="KW-1185">Reference proteome</keyword>
<keyword evidence="1" id="KW-0732">Signal</keyword>